<organism evidence="2 3">
    <name type="scientific">Dreissena polymorpha</name>
    <name type="common">Zebra mussel</name>
    <name type="synonym">Mytilus polymorpha</name>
    <dbReference type="NCBI Taxonomy" id="45954"/>
    <lineage>
        <taxon>Eukaryota</taxon>
        <taxon>Metazoa</taxon>
        <taxon>Spiralia</taxon>
        <taxon>Lophotrochozoa</taxon>
        <taxon>Mollusca</taxon>
        <taxon>Bivalvia</taxon>
        <taxon>Autobranchia</taxon>
        <taxon>Heteroconchia</taxon>
        <taxon>Euheterodonta</taxon>
        <taxon>Imparidentia</taxon>
        <taxon>Neoheterodontei</taxon>
        <taxon>Myida</taxon>
        <taxon>Dreissenoidea</taxon>
        <taxon>Dreissenidae</taxon>
        <taxon>Dreissena</taxon>
    </lineage>
</organism>
<evidence type="ECO:0000313" key="3">
    <source>
        <dbReference type="Proteomes" id="UP000828390"/>
    </source>
</evidence>
<evidence type="ECO:0008006" key="4">
    <source>
        <dbReference type="Google" id="ProtNLM"/>
    </source>
</evidence>
<dbReference type="Proteomes" id="UP000828390">
    <property type="component" value="Unassembled WGS sequence"/>
</dbReference>
<reference evidence="2" key="2">
    <citation type="submission" date="2020-11" db="EMBL/GenBank/DDBJ databases">
        <authorList>
            <person name="McCartney M.A."/>
            <person name="Auch B."/>
            <person name="Kono T."/>
            <person name="Mallez S."/>
            <person name="Becker A."/>
            <person name="Gohl D.M."/>
            <person name="Silverstein K.A.T."/>
            <person name="Koren S."/>
            <person name="Bechman K.B."/>
            <person name="Herman A."/>
            <person name="Abrahante J.E."/>
            <person name="Garbe J."/>
        </authorList>
    </citation>
    <scope>NUCLEOTIDE SEQUENCE</scope>
    <source>
        <strain evidence="2">Duluth1</strain>
        <tissue evidence="2">Whole animal</tissue>
    </source>
</reference>
<evidence type="ECO:0000256" key="1">
    <source>
        <dbReference type="SAM" id="Phobius"/>
    </source>
</evidence>
<dbReference type="AlphaFoldDB" id="A0A9D4GW51"/>
<evidence type="ECO:0000313" key="2">
    <source>
        <dbReference type="EMBL" id="KAH3824619.1"/>
    </source>
</evidence>
<accession>A0A9D4GW51</accession>
<keyword evidence="1" id="KW-1133">Transmembrane helix</keyword>
<proteinExistence type="predicted"/>
<comment type="caution">
    <text evidence="2">The sequence shown here is derived from an EMBL/GenBank/DDBJ whole genome shotgun (WGS) entry which is preliminary data.</text>
</comment>
<feature type="transmembrane region" description="Helical" evidence="1">
    <location>
        <begin position="109"/>
        <end position="135"/>
    </location>
</feature>
<name>A0A9D4GW51_DREPO</name>
<keyword evidence="1" id="KW-0472">Membrane</keyword>
<dbReference type="EMBL" id="JAIWYP010000005">
    <property type="protein sequence ID" value="KAH3824619.1"/>
    <property type="molecule type" value="Genomic_DNA"/>
</dbReference>
<keyword evidence="1" id="KW-0812">Transmembrane</keyword>
<protein>
    <recommendedName>
        <fullName evidence="4">Transmembrane protein</fullName>
    </recommendedName>
</protein>
<gene>
    <name evidence="2" type="ORF">DPMN_126456</name>
</gene>
<reference evidence="2" key="1">
    <citation type="journal article" date="2019" name="bioRxiv">
        <title>The Genome of the Zebra Mussel, Dreissena polymorpha: A Resource for Invasive Species Research.</title>
        <authorList>
            <person name="McCartney M.A."/>
            <person name="Auch B."/>
            <person name="Kono T."/>
            <person name="Mallez S."/>
            <person name="Zhang Y."/>
            <person name="Obille A."/>
            <person name="Becker A."/>
            <person name="Abrahante J.E."/>
            <person name="Garbe J."/>
            <person name="Badalamenti J.P."/>
            <person name="Herman A."/>
            <person name="Mangelson H."/>
            <person name="Liachko I."/>
            <person name="Sullivan S."/>
            <person name="Sone E.D."/>
            <person name="Koren S."/>
            <person name="Silverstein K.A.T."/>
            <person name="Beckman K.B."/>
            <person name="Gohl D.M."/>
        </authorList>
    </citation>
    <scope>NUCLEOTIDE SEQUENCE</scope>
    <source>
        <strain evidence="2">Duluth1</strain>
        <tissue evidence="2">Whole animal</tissue>
    </source>
</reference>
<sequence>MIRRSGRLYCTYEDCLGVSCRCQGGLGTVSDCLFVSCLYLNATSGQSSALLFMSRSFFVHVSAVLNATPHAFMAATISSHFFCLFSSVTNGPSFPSRRFVFSITSSKMIYIYIYLFFFGPRMSLTLIVAVCVFHFSRVFSPSDVDDKSGNVPKNSDYQDRSRLTTPSYDHSRGNLLLDRDEWSVGGRLASVDHTVNRL</sequence>
<keyword evidence="3" id="KW-1185">Reference proteome</keyword>